<dbReference type="AlphaFoldDB" id="A0A7I9XN53"/>
<organism evidence="3 4">
    <name type="scientific">Mycolicibacter senuensis</name>
    <dbReference type="NCBI Taxonomy" id="386913"/>
    <lineage>
        <taxon>Bacteria</taxon>
        <taxon>Bacillati</taxon>
        <taxon>Actinomycetota</taxon>
        <taxon>Actinomycetes</taxon>
        <taxon>Mycobacteriales</taxon>
        <taxon>Mycobacteriaceae</taxon>
        <taxon>Mycolicibacter</taxon>
    </lineage>
</organism>
<sequence length="140" mass="14948">MGDGADGLAGTTVASAPANRIPRGSIVGAKSNMALTCDVLGRVKQLRILSRNVKISTEALHITAVMDRCSVSRPTATAWLGALANAGMLQDVKIGRDRLFINREFLRLLVRPELTRQPDGEVKGPGENQAVLAFQDRASP</sequence>
<dbReference type="InterPro" id="IPR048770">
    <property type="entry name" value="SoFic-like_C"/>
</dbReference>
<name>A0A7I9XN53_9MYCO</name>
<feature type="domain" description="Adenylyltransferase SoFic-like C-terminal" evidence="2">
    <location>
        <begin position="61"/>
        <end position="105"/>
    </location>
</feature>
<accession>A0A7I9XN53</accession>
<evidence type="ECO:0000259" key="2">
    <source>
        <dbReference type="Pfam" id="PF21248"/>
    </source>
</evidence>
<dbReference type="EMBL" id="BLKV01000002">
    <property type="protein sequence ID" value="GFG71168.1"/>
    <property type="molecule type" value="Genomic_DNA"/>
</dbReference>
<feature type="region of interest" description="Disordered" evidence="1">
    <location>
        <begin position="116"/>
        <end position="140"/>
    </location>
</feature>
<dbReference type="Pfam" id="PF21248">
    <property type="entry name" value="SoFic-like_C"/>
    <property type="match status" value="1"/>
</dbReference>
<comment type="caution">
    <text evidence="3">The sequence shown here is derived from an EMBL/GenBank/DDBJ whole genome shotgun (WGS) entry which is preliminary data.</text>
</comment>
<gene>
    <name evidence="3" type="ORF">MSEN_28880</name>
</gene>
<proteinExistence type="predicted"/>
<keyword evidence="4" id="KW-1185">Reference proteome</keyword>
<evidence type="ECO:0000256" key="1">
    <source>
        <dbReference type="SAM" id="MobiDB-lite"/>
    </source>
</evidence>
<protein>
    <recommendedName>
        <fullName evidence="2">Adenylyltransferase SoFic-like C-terminal domain-containing protein</fullName>
    </recommendedName>
</protein>
<evidence type="ECO:0000313" key="3">
    <source>
        <dbReference type="EMBL" id="GFG71168.1"/>
    </source>
</evidence>
<reference evidence="3 4" key="1">
    <citation type="journal article" date="2019" name="Emerg. Microbes Infect.">
        <title>Comprehensive subspecies identification of 175 nontuberculous mycobacteria species based on 7547 genomic profiles.</title>
        <authorList>
            <person name="Matsumoto Y."/>
            <person name="Kinjo T."/>
            <person name="Motooka D."/>
            <person name="Nabeya D."/>
            <person name="Jung N."/>
            <person name="Uechi K."/>
            <person name="Horii T."/>
            <person name="Iida T."/>
            <person name="Fujita J."/>
            <person name="Nakamura S."/>
        </authorList>
    </citation>
    <scope>NUCLEOTIDE SEQUENCE [LARGE SCALE GENOMIC DNA]</scope>
    <source>
        <strain evidence="3 4">JCM 16017</strain>
    </source>
</reference>
<evidence type="ECO:0000313" key="4">
    <source>
        <dbReference type="Proteomes" id="UP000465263"/>
    </source>
</evidence>
<dbReference type="Proteomes" id="UP000465263">
    <property type="component" value="Unassembled WGS sequence"/>
</dbReference>